<accession>A0A6P2BQ63</accession>
<gene>
    <name evidence="1" type="ORF">EAS64_33715</name>
</gene>
<evidence type="ECO:0000313" key="1">
    <source>
        <dbReference type="EMBL" id="TVZ01239.1"/>
    </source>
</evidence>
<dbReference type="AlphaFoldDB" id="A0A6P2BQ63"/>
<proteinExistence type="predicted"/>
<comment type="caution">
    <text evidence="1">The sequence shown here is derived from an EMBL/GenBank/DDBJ whole genome shotgun (WGS) entry which is preliminary data.</text>
</comment>
<organism evidence="1 2">
    <name type="scientific">Trebonia kvetii</name>
    <dbReference type="NCBI Taxonomy" id="2480626"/>
    <lineage>
        <taxon>Bacteria</taxon>
        <taxon>Bacillati</taxon>
        <taxon>Actinomycetota</taxon>
        <taxon>Actinomycetes</taxon>
        <taxon>Streptosporangiales</taxon>
        <taxon>Treboniaceae</taxon>
        <taxon>Trebonia</taxon>
    </lineage>
</organism>
<dbReference type="EMBL" id="RPFW01000007">
    <property type="protein sequence ID" value="TVZ01239.1"/>
    <property type="molecule type" value="Genomic_DNA"/>
</dbReference>
<evidence type="ECO:0000313" key="2">
    <source>
        <dbReference type="Proteomes" id="UP000460272"/>
    </source>
</evidence>
<protein>
    <submittedName>
        <fullName evidence="1">Uncharacterized protein</fullName>
    </submittedName>
</protein>
<dbReference type="RefSeq" id="WP_145859640.1">
    <property type="nucleotide sequence ID" value="NZ_RPFW01000007.1"/>
</dbReference>
<dbReference type="Proteomes" id="UP000460272">
    <property type="component" value="Unassembled WGS sequence"/>
</dbReference>
<reference evidence="1 2" key="1">
    <citation type="submission" date="2018-11" db="EMBL/GenBank/DDBJ databases">
        <title>Trebonia kvetii gen.nov., sp.nov., a novel acidophilic actinobacterium, and proposal of the new actinobacterial family Treboniaceae fam. nov.</title>
        <authorList>
            <person name="Rapoport D."/>
            <person name="Sagova-Mareckova M."/>
            <person name="Sedlacek I."/>
            <person name="Provaznik J."/>
            <person name="Kralova S."/>
            <person name="Pavlinic D."/>
            <person name="Benes V."/>
            <person name="Kopecky J."/>
        </authorList>
    </citation>
    <scope>NUCLEOTIDE SEQUENCE [LARGE SCALE GENOMIC DNA]</scope>
    <source>
        <strain evidence="1 2">15Tr583</strain>
    </source>
</reference>
<keyword evidence="2" id="KW-1185">Reference proteome</keyword>
<name>A0A6P2BQ63_9ACTN</name>
<sequence>MPQDSDALKGVENDDFFKAVTFAVKDAEGDWWVVENNQWQCVTNRFGGGMGSLDEIEAEFGLATLR</sequence>